<dbReference type="Pfam" id="PF01179">
    <property type="entry name" value="Cu_amine_oxid"/>
    <property type="match status" value="1"/>
</dbReference>
<dbReference type="InterPro" id="IPR015798">
    <property type="entry name" value="Cu_amine_oxidase_C"/>
</dbReference>
<comment type="cofactor">
    <cofactor evidence="1">
        <name>Cu cation</name>
        <dbReference type="ChEBI" id="CHEBI:23378"/>
    </cofactor>
    <text evidence="1">Contains 1 topaquinone per subunit.</text>
</comment>
<comment type="similarity">
    <text evidence="1">Belongs to the copper/topaquinone oxidase family.</text>
</comment>
<proteinExistence type="inferred from homology"/>
<dbReference type="EC" id="1.4.3.-" evidence="1"/>
<dbReference type="GO" id="GO:0048038">
    <property type="term" value="F:quinone binding"/>
    <property type="evidence" value="ECO:0007669"/>
    <property type="project" value="InterPro"/>
</dbReference>
<dbReference type="InterPro" id="IPR036460">
    <property type="entry name" value="Cu_amine_oxidase_C_sf"/>
</dbReference>
<dbReference type="Proteomes" id="UP000054558">
    <property type="component" value="Unassembled WGS sequence"/>
</dbReference>
<dbReference type="GO" id="GO:0005507">
    <property type="term" value="F:copper ion binding"/>
    <property type="evidence" value="ECO:0007669"/>
    <property type="project" value="InterPro"/>
</dbReference>
<keyword evidence="4" id="KW-1185">Reference proteome</keyword>
<organism evidence="3 4">
    <name type="scientific">Klebsormidium nitens</name>
    <name type="common">Green alga</name>
    <name type="synonym">Ulothrix nitens</name>
    <dbReference type="NCBI Taxonomy" id="105231"/>
    <lineage>
        <taxon>Eukaryota</taxon>
        <taxon>Viridiplantae</taxon>
        <taxon>Streptophyta</taxon>
        <taxon>Klebsormidiophyceae</taxon>
        <taxon>Klebsormidiales</taxon>
        <taxon>Klebsormidiaceae</taxon>
        <taxon>Klebsormidium</taxon>
    </lineage>
</organism>
<evidence type="ECO:0000313" key="4">
    <source>
        <dbReference type="Proteomes" id="UP000054558"/>
    </source>
</evidence>
<dbReference type="STRING" id="105231.A0A1Y1I5T8"/>
<dbReference type="PANTHER" id="PTHR10638:SF71">
    <property type="entry name" value="AMINE OXIDASE"/>
    <property type="match status" value="1"/>
</dbReference>
<dbReference type="GO" id="GO:0009308">
    <property type="term" value="P:amine metabolic process"/>
    <property type="evidence" value="ECO:0007669"/>
    <property type="project" value="UniProtKB-UniRule"/>
</dbReference>
<dbReference type="OrthoDB" id="5379943at2759"/>
<feature type="domain" description="Copper amine oxidase catalytic" evidence="2">
    <location>
        <begin position="17"/>
        <end position="70"/>
    </location>
</feature>
<evidence type="ECO:0000259" key="2">
    <source>
        <dbReference type="Pfam" id="PF01179"/>
    </source>
</evidence>
<keyword evidence="1" id="KW-0560">Oxidoreductase</keyword>
<keyword evidence="1" id="KW-0186">Copper</keyword>
<dbReference type="EMBL" id="DF237141">
    <property type="protein sequence ID" value="GAQ84521.1"/>
    <property type="molecule type" value="Genomic_DNA"/>
</dbReference>
<dbReference type="AlphaFoldDB" id="A0A1Y1I5T8"/>
<dbReference type="GO" id="GO:0008131">
    <property type="term" value="F:primary methylamine oxidase activity"/>
    <property type="evidence" value="ECO:0007669"/>
    <property type="project" value="InterPro"/>
</dbReference>
<keyword evidence="1" id="KW-0479">Metal-binding</keyword>
<comment type="PTM">
    <text evidence="1">Topaquinone (TPQ) is generated by copper-dependent autoxidation of a specific tyrosyl residue.</text>
</comment>
<accession>A0A1Y1I5T8</accession>
<gene>
    <name evidence="3" type="ORF">KFL_001920220</name>
</gene>
<sequence>MKAVVSSAANISDSTAEAQFVTNVVAVHHDHFFNFRLDMDMDGQNNSYVIKQLQRAYNTNGTKPRQSYWTVTKYNSSEKFASGVFTNQATGDQTLLNW</sequence>
<name>A0A1Y1I5T8_KLENI</name>
<reference evidence="3 4" key="1">
    <citation type="journal article" date="2014" name="Nat. Commun.">
        <title>Klebsormidium flaccidum genome reveals primary factors for plant terrestrial adaptation.</title>
        <authorList>
            <person name="Hori K."/>
            <person name="Maruyama F."/>
            <person name="Fujisawa T."/>
            <person name="Togashi T."/>
            <person name="Yamamoto N."/>
            <person name="Seo M."/>
            <person name="Sato S."/>
            <person name="Yamada T."/>
            <person name="Mori H."/>
            <person name="Tajima N."/>
            <person name="Moriyama T."/>
            <person name="Ikeuchi M."/>
            <person name="Watanabe M."/>
            <person name="Wada H."/>
            <person name="Kobayashi K."/>
            <person name="Saito M."/>
            <person name="Masuda T."/>
            <person name="Sasaki-Sekimoto Y."/>
            <person name="Mashiguchi K."/>
            <person name="Awai K."/>
            <person name="Shimojima M."/>
            <person name="Masuda S."/>
            <person name="Iwai M."/>
            <person name="Nobusawa T."/>
            <person name="Narise T."/>
            <person name="Kondo S."/>
            <person name="Saito H."/>
            <person name="Sato R."/>
            <person name="Murakawa M."/>
            <person name="Ihara Y."/>
            <person name="Oshima-Yamada Y."/>
            <person name="Ohtaka K."/>
            <person name="Satoh M."/>
            <person name="Sonobe K."/>
            <person name="Ishii M."/>
            <person name="Ohtani R."/>
            <person name="Kanamori-Sato M."/>
            <person name="Honoki R."/>
            <person name="Miyazaki D."/>
            <person name="Mochizuki H."/>
            <person name="Umetsu J."/>
            <person name="Higashi K."/>
            <person name="Shibata D."/>
            <person name="Kamiya Y."/>
            <person name="Sato N."/>
            <person name="Nakamura Y."/>
            <person name="Tabata S."/>
            <person name="Ida S."/>
            <person name="Kurokawa K."/>
            <person name="Ohta H."/>
        </authorList>
    </citation>
    <scope>NUCLEOTIDE SEQUENCE [LARGE SCALE GENOMIC DNA]</scope>
    <source>
        <strain evidence="3 4">NIES-2285</strain>
    </source>
</reference>
<evidence type="ECO:0000256" key="1">
    <source>
        <dbReference type="RuleBase" id="RU000672"/>
    </source>
</evidence>
<dbReference type="InterPro" id="IPR000269">
    <property type="entry name" value="Cu_amine_oxidase"/>
</dbReference>
<dbReference type="SUPFAM" id="SSF49998">
    <property type="entry name" value="Amine oxidase catalytic domain"/>
    <property type="match status" value="1"/>
</dbReference>
<dbReference type="Gene3D" id="2.70.98.20">
    <property type="entry name" value="Copper amine oxidase, catalytic domain"/>
    <property type="match status" value="1"/>
</dbReference>
<protein>
    <recommendedName>
        <fullName evidence="1">Amine oxidase</fullName>
        <ecNumber evidence="1">1.4.3.-</ecNumber>
    </recommendedName>
</protein>
<dbReference type="PANTHER" id="PTHR10638">
    <property type="entry name" value="COPPER AMINE OXIDASE"/>
    <property type="match status" value="1"/>
</dbReference>
<evidence type="ECO:0000313" key="3">
    <source>
        <dbReference type="EMBL" id="GAQ84521.1"/>
    </source>
</evidence>
<keyword evidence="1" id="KW-0801">TPQ</keyword>